<dbReference type="Pfam" id="PF01145">
    <property type="entry name" value="Band_7"/>
    <property type="match status" value="1"/>
</dbReference>
<evidence type="ECO:0000313" key="3">
    <source>
        <dbReference type="Proteomes" id="UP000484015"/>
    </source>
</evidence>
<keyword evidence="3" id="KW-1185">Reference proteome</keyword>
<evidence type="ECO:0000259" key="1">
    <source>
        <dbReference type="Pfam" id="PF01145"/>
    </source>
</evidence>
<protein>
    <submittedName>
        <fullName evidence="2">Flotillin family protein</fullName>
    </submittedName>
</protein>
<dbReference type="OrthoDB" id="501008at2"/>
<dbReference type="Proteomes" id="UP000484015">
    <property type="component" value="Unassembled WGS sequence"/>
</dbReference>
<proteinExistence type="predicted"/>
<evidence type="ECO:0000313" key="2">
    <source>
        <dbReference type="EMBL" id="MTW02626.1"/>
    </source>
</evidence>
<dbReference type="InterPro" id="IPR017037">
    <property type="entry name" value="UCP035261"/>
</dbReference>
<dbReference type="EMBL" id="WNLA01000005">
    <property type="protein sequence ID" value="MTW02626.1"/>
    <property type="molecule type" value="Genomic_DNA"/>
</dbReference>
<accession>A0A6L6PZD5</accession>
<dbReference type="PIRSF" id="PIRSF035261">
    <property type="entry name" value="UCP035261"/>
    <property type="match status" value="1"/>
</dbReference>
<sequence length="644" mass="70721">MSSPLAGLVVIAAVLLAVLLLLLVSGVVKYIPNDRIGVVEKLWSSSGSVQSGLLALHGEAGLQPELRRGGFHFFAPFQYRVHIHPMVSVTQGTIGYVFARDGIDLPAGQTLADNSRIADFRDVRAFLSNGGQKGPQRMILREGTHIINPALFVVMTEEATYSMSLDAKEKVYYEQMRGLLDERGGFTPVVIKETTGSHDSDQLAVVTVQDGPGLVKDELLAPDVGDTHNAFQEPEKFLAAGGRRGRQERVLVEGTYFINRLFATVEFIKKTVIPVGYVGVVVSYTGHKGTDLSGTEYTHGELVESGCRGVWRDPLMPGKYAFNTYAGKIELVPTTNFVLMWKSGESGSNFDKNLREITLITKDAFEPQLPLSVVVHIDYRKAPMVVQRFGNVAQLVEQTLDPMVSSYFKNVSQTKTFIELIQSRSELQANASDDMRQRFQAYSLEFQEVLIGTPKPQEGDNKIENIMAQLRDRQIAREQVETFAQKQIAADKERELNEAEQRAAKQKELTGSLVDISIKENQGAASVKAAEKRRQEIEALAQAERFKQEMEGSGRASAIRSVGEAEAAAIQAKSEAMQGEGADKQLMQTVMLRLAEAFEAAKVPLVPQVQMGGADNNAFSTLLGLMSAIKARELTAVVETEPHG</sequence>
<name>A0A6L6PZD5_9BURK</name>
<feature type="domain" description="Band 7" evidence="1">
    <location>
        <begin position="272"/>
        <end position="484"/>
    </location>
</feature>
<comment type="caution">
    <text evidence="2">The sequence shown here is derived from an EMBL/GenBank/DDBJ whole genome shotgun (WGS) entry which is preliminary data.</text>
</comment>
<gene>
    <name evidence="2" type="ORF">GM668_11085</name>
</gene>
<organism evidence="2 3">
    <name type="scientific">Pseudoduganella ginsengisoli</name>
    <dbReference type="NCBI Taxonomy" id="1462440"/>
    <lineage>
        <taxon>Bacteria</taxon>
        <taxon>Pseudomonadati</taxon>
        <taxon>Pseudomonadota</taxon>
        <taxon>Betaproteobacteria</taxon>
        <taxon>Burkholderiales</taxon>
        <taxon>Oxalobacteraceae</taxon>
        <taxon>Telluria group</taxon>
        <taxon>Pseudoduganella</taxon>
    </lineage>
</organism>
<dbReference type="AlphaFoldDB" id="A0A6L6PZD5"/>
<dbReference type="InterPro" id="IPR001107">
    <property type="entry name" value="Band_7"/>
</dbReference>
<dbReference type="RefSeq" id="WP_155439008.1">
    <property type="nucleotide sequence ID" value="NZ_WNLA01000005.1"/>
</dbReference>
<reference evidence="2 3" key="1">
    <citation type="submission" date="2019-11" db="EMBL/GenBank/DDBJ databases">
        <title>Type strains purchased from KCTC, JCM and DSMZ.</title>
        <authorList>
            <person name="Lu H."/>
        </authorList>
    </citation>
    <scope>NUCLEOTIDE SEQUENCE [LARGE SCALE GENOMIC DNA]</scope>
    <source>
        <strain evidence="2 3">KCTC 42409</strain>
    </source>
</reference>